<evidence type="ECO:0000256" key="1">
    <source>
        <dbReference type="SAM" id="SignalP"/>
    </source>
</evidence>
<protein>
    <submittedName>
        <fullName evidence="2">Uncharacterized protein</fullName>
    </submittedName>
</protein>
<dbReference type="EMBL" id="AZBU02000009">
    <property type="protein sequence ID" value="TKR65382.1"/>
    <property type="molecule type" value="Genomic_DNA"/>
</dbReference>
<keyword evidence="3" id="KW-1185">Reference proteome</keyword>
<sequence>MWESVVLVLCVSIVQGAKESKEPSMNATEPTKNFTEPSMNAWLLQNRTSFRFPNTNLKFLQVQFNNLCNLAQPLCVCYNSSNAIFTPQMIDPSICGGRHGYLCAATFADTSMVLSDYVGSIAGWTKTAIMPLEGGLMSIKNVPFYVPRFVFLPEQQMWEFDIWKGEGCEKGSVIYSFLETRNLREV</sequence>
<evidence type="ECO:0000313" key="2">
    <source>
        <dbReference type="EMBL" id="TKR65382.1"/>
    </source>
</evidence>
<name>A0A4U5M922_STECR</name>
<proteinExistence type="predicted"/>
<dbReference type="AlphaFoldDB" id="A0A4U5M922"/>
<feature type="chain" id="PRO_5020491222" evidence="1">
    <location>
        <begin position="17"/>
        <end position="186"/>
    </location>
</feature>
<reference evidence="2 3" key="2">
    <citation type="journal article" date="2019" name="G3 (Bethesda)">
        <title>Hybrid Assembly of the Genome of the Entomopathogenic Nematode Steinernema carpocapsae Identifies the X-Chromosome.</title>
        <authorList>
            <person name="Serra L."/>
            <person name="Macchietto M."/>
            <person name="Macias-Munoz A."/>
            <person name="McGill C.J."/>
            <person name="Rodriguez I.M."/>
            <person name="Rodriguez B."/>
            <person name="Murad R."/>
            <person name="Mortazavi A."/>
        </authorList>
    </citation>
    <scope>NUCLEOTIDE SEQUENCE [LARGE SCALE GENOMIC DNA]</scope>
    <source>
        <strain evidence="2 3">ALL</strain>
    </source>
</reference>
<comment type="caution">
    <text evidence="2">The sequence shown here is derived from an EMBL/GenBank/DDBJ whole genome shotgun (WGS) entry which is preliminary data.</text>
</comment>
<keyword evidence="1" id="KW-0732">Signal</keyword>
<feature type="signal peptide" evidence="1">
    <location>
        <begin position="1"/>
        <end position="16"/>
    </location>
</feature>
<accession>A0A4U5M922</accession>
<reference evidence="2 3" key="1">
    <citation type="journal article" date="2015" name="Genome Biol.">
        <title>Comparative genomics of Steinernema reveals deeply conserved gene regulatory networks.</title>
        <authorList>
            <person name="Dillman A.R."/>
            <person name="Macchietto M."/>
            <person name="Porter C.F."/>
            <person name="Rogers A."/>
            <person name="Williams B."/>
            <person name="Antoshechkin I."/>
            <person name="Lee M.M."/>
            <person name="Goodwin Z."/>
            <person name="Lu X."/>
            <person name="Lewis E.E."/>
            <person name="Goodrich-Blair H."/>
            <person name="Stock S.P."/>
            <person name="Adams B.J."/>
            <person name="Sternberg P.W."/>
            <person name="Mortazavi A."/>
        </authorList>
    </citation>
    <scope>NUCLEOTIDE SEQUENCE [LARGE SCALE GENOMIC DNA]</scope>
    <source>
        <strain evidence="2 3">ALL</strain>
    </source>
</reference>
<dbReference type="Proteomes" id="UP000298663">
    <property type="component" value="Unassembled WGS sequence"/>
</dbReference>
<gene>
    <name evidence="2" type="ORF">L596_025793</name>
</gene>
<evidence type="ECO:0000313" key="3">
    <source>
        <dbReference type="Proteomes" id="UP000298663"/>
    </source>
</evidence>
<organism evidence="2 3">
    <name type="scientific">Steinernema carpocapsae</name>
    <name type="common">Entomopathogenic nematode</name>
    <dbReference type="NCBI Taxonomy" id="34508"/>
    <lineage>
        <taxon>Eukaryota</taxon>
        <taxon>Metazoa</taxon>
        <taxon>Ecdysozoa</taxon>
        <taxon>Nematoda</taxon>
        <taxon>Chromadorea</taxon>
        <taxon>Rhabditida</taxon>
        <taxon>Tylenchina</taxon>
        <taxon>Panagrolaimomorpha</taxon>
        <taxon>Strongyloidoidea</taxon>
        <taxon>Steinernematidae</taxon>
        <taxon>Steinernema</taxon>
    </lineage>
</organism>